<proteinExistence type="inferred from homology"/>
<keyword evidence="4 8" id="KW-1003">Cell membrane</keyword>
<keyword evidence="3" id="KW-0813">Transport</keyword>
<feature type="transmembrane region" description="Helical" evidence="8">
    <location>
        <begin position="223"/>
        <end position="241"/>
    </location>
</feature>
<dbReference type="InterPro" id="IPR052017">
    <property type="entry name" value="TSUP"/>
</dbReference>
<feature type="transmembrane region" description="Helical" evidence="8">
    <location>
        <begin position="43"/>
        <end position="63"/>
    </location>
</feature>
<evidence type="ECO:0000256" key="4">
    <source>
        <dbReference type="ARBA" id="ARBA00022475"/>
    </source>
</evidence>
<feature type="transmembrane region" description="Helical" evidence="8">
    <location>
        <begin position="129"/>
        <end position="151"/>
    </location>
</feature>
<dbReference type="Pfam" id="PF01925">
    <property type="entry name" value="TauE"/>
    <property type="match status" value="1"/>
</dbReference>
<feature type="transmembrane region" description="Helical" evidence="8">
    <location>
        <begin position="70"/>
        <end position="89"/>
    </location>
</feature>
<gene>
    <name evidence="9" type="ORF">SAMN04488109_1487</name>
</gene>
<dbReference type="PANTHER" id="PTHR30269">
    <property type="entry name" value="TRANSMEMBRANE PROTEIN YFCA"/>
    <property type="match status" value="1"/>
</dbReference>
<dbReference type="AlphaFoldDB" id="A0A1M5LZZ1"/>
<dbReference type="EMBL" id="FQWQ01000001">
    <property type="protein sequence ID" value="SHG70575.1"/>
    <property type="molecule type" value="Genomic_DNA"/>
</dbReference>
<evidence type="ECO:0000256" key="1">
    <source>
        <dbReference type="ARBA" id="ARBA00004651"/>
    </source>
</evidence>
<reference evidence="9 10" key="1">
    <citation type="submission" date="2016-11" db="EMBL/GenBank/DDBJ databases">
        <authorList>
            <person name="Jaros S."/>
            <person name="Januszkiewicz K."/>
            <person name="Wedrychowicz H."/>
        </authorList>
    </citation>
    <scope>NUCLEOTIDE SEQUENCE [LARGE SCALE GENOMIC DNA]</scope>
    <source>
        <strain evidence="9 10">DSM 24574</strain>
    </source>
</reference>
<dbReference type="RefSeq" id="WP_073132385.1">
    <property type="nucleotide sequence ID" value="NZ_FQWQ01000001.1"/>
</dbReference>
<evidence type="ECO:0000256" key="3">
    <source>
        <dbReference type="ARBA" id="ARBA00022448"/>
    </source>
</evidence>
<comment type="similarity">
    <text evidence="2 8">Belongs to the 4-toluene sulfonate uptake permease (TSUP) (TC 2.A.102) family.</text>
</comment>
<comment type="subcellular location">
    <subcellularLocation>
        <location evidence="1 8">Cell membrane</location>
        <topology evidence="1 8">Multi-pass membrane protein</topology>
    </subcellularLocation>
</comment>
<protein>
    <recommendedName>
        <fullName evidence="8">Probable membrane transporter protein</fullName>
    </recommendedName>
</protein>
<dbReference type="OrthoDB" id="8421744at2"/>
<feature type="transmembrane region" description="Helical" evidence="8">
    <location>
        <begin position="183"/>
        <end position="211"/>
    </location>
</feature>
<keyword evidence="7 8" id="KW-0472">Membrane</keyword>
<sequence length="345" mass="37626">MITSLWLLFVCAFLAFSLSAVCGGGAGLLLMPVLGLFLPATQLPAALSIGTVASSISRIAVFFSRIRWDVVRWFVPAALPAVFLGAWLLHFVNPLYLEIAMGVFLISNLPALFKKTSKAPAPGHSSHKLLLVIGFLAGFLSGLTGAVGLLFNRFYLRYGLSKEEIVATRAANELILHVIKLGLYASFGLISGKVIGLGASVAIAGLLSSWFMKWGLKKISESFFRSVGYATMVLSGIVMLTQSGGRLMSENNAYLSFSPIAKGVESKLQWQNAKLAFEFEYDEGFEYEQEVPLSDLSTAQRKYILTEKGDAETIRIEEVFGIDSHSFEAYYFKGGILVKKIDFGV</sequence>
<keyword evidence="5 8" id="KW-0812">Transmembrane</keyword>
<dbReference type="PANTHER" id="PTHR30269:SF37">
    <property type="entry name" value="MEMBRANE TRANSPORTER PROTEIN"/>
    <property type="match status" value="1"/>
</dbReference>
<dbReference type="Proteomes" id="UP000184212">
    <property type="component" value="Unassembled WGS sequence"/>
</dbReference>
<evidence type="ECO:0000313" key="10">
    <source>
        <dbReference type="Proteomes" id="UP000184212"/>
    </source>
</evidence>
<evidence type="ECO:0000256" key="7">
    <source>
        <dbReference type="ARBA" id="ARBA00023136"/>
    </source>
</evidence>
<evidence type="ECO:0000256" key="8">
    <source>
        <dbReference type="RuleBase" id="RU363041"/>
    </source>
</evidence>
<evidence type="ECO:0000256" key="6">
    <source>
        <dbReference type="ARBA" id="ARBA00022989"/>
    </source>
</evidence>
<organism evidence="9 10">
    <name type="scientific">Chryseolinea serpens</name>
    <dbReference type="NCBI Taxonomy" id="947013"/>
    <lineage>
        <taxon>Bacteria</taxon>
        <taxon>Pseudomonadati</taxon>
        <taxon>Bacteroidota</taxon>
        <taxon>Cytophagia</taxon>
        <taxon>Cytophagales</taxon>
        <taxon>Fulvivirgaceae</taxon>
        <taxon>Chryseolinea</taxon>
    </lineage>
</organism>
<accession>A0A1M5LZZ1</accession>
<dbReference type="GO" id="GO:0005886">
    <property type="term" value="C:plasma membrane"/>
    <property type="evidence" value="ECO:0007669"/>
    <property type="project" value="UniProtKB-SubCell"/>
</dbReference>
<name>A0A1M5LZZ1_9BACT</name>
<dbReference type="InterPro" id="IPR002781">
    <property type="entry name" value="TM_pro_TauE-like"/>
</dbReference>
<keyword evidence="10" id="KW-1185">Reference proteome</keyword>
<evidence type="ECO:0000256" key="5">
    <source>
        <dbReference type="ARBA" id="ARBA00022692"/>
    </source>
</evidence>
<evidence type="ECO:0000313" key="9">
    <source>
        <dbReference type="EMBL" id="SHG70575.1"/>
    </source>
</evidence>
<dbReference type="STRING" id="947013.SAMN04488109_1487"/>
<feature type="transmembrane region" description="Helical" evidence="8">
    <location>
        <begin position="95"/>
        <end position="113"/>
    </location>
</feature>
<keyword evidence="6 8" id="KW-1133">Transmembrane helix</keyword>
<evidence type="ECO:0000256" key="2">
    <source>
        <dbReference type="ARBA" id="ARBA00009142"/>
    </source>
</evidence>